<dbReference type="STRING" id="75379.Tint_2443"/>
<dbReference type="eggNOG" id="COG1215">
    <property type="taxonomic scope" value="Bacteria"/>
</dbReference>
<evidence type="ECO:0000313" key="2">
    <source>
        <dbReference type="EMBL" id="ADG31792.1"/>
    </source>
</evidence>
<dbReference type="BioCyc" id="TINT75379:TINT_RS12230-MONOMER"/>
<keyword evidence="2" id="KW-0808">Transferase</keyword>
<dbReference type="EMBL" id="CP002021">
    <property type="protein sequence ID" value="ADG31792.1"/>
    <property type="molecule type" value="Genomic_DNA"/>
</dbReference>
<dbReference type="CAZy" id="GT2">
    <property type="family name" value="Glycosyltransferase Family 2"/>
</dbReference>
<dbReference type="InterPro" id="IPR029044">
    <property type="entry name" value="Nucleotide-diphossugar_trans"/>
</dbReference>
<dbReference type="SUPFAM" id="SSF53448">
    <property type="entry name" value="Nucleotide-diphospho-sugar transferases"/>
    <property type="match status" value="1"/>
</dbReference>
<reference evidence="2" key="1">
    <citation type="submission" date="2010-04" db="EMBL/GenBank/DDBJ databases">
        <title>Complete sequence of Thiomonas intermedia K12.</title>
        <authorList>
            <consortium name="US DOE Joint Genome Institute"/>
            <person name="Lucas S."/>
            <person name="Copeland A."/>
            <person name="Lapidus A."/>
            <person name="Cheng J.-F."/>
            <person name="Bruce D."/>
            <person name="Goodwin L."/>
            <person name="Pitluck S."/>
            <person name="Davenport K."/>
            <person name="Detter J.C."/>
            <person name="Han C."/>
            <person name="Tapia R."/>
            <person name="Land M."/>
            <person name="Hauser L."/>
            <person name="Kyrpides N."/>
            <person name="Ovchinnikova G."/>
            <person name="Kerfeld C.A."/>
            <person name="Cannon G.C."/>
            <person name="Heinhorst S."/>
            <person name="Woyke T."/>
        </authorList>
    </citation>
    <scope>NUCLEOTIDE SEQUENCE [LARGE SCALE GENOMIC DNA]</scope>
    <source>
        <strain evidence="2">K12</strain>
    </source>
</reference>
<dbReference type="InterPro" id="IPR001173">
    <property type="entry name" value="Glyco_trans_2-like"/>
</dbReference>
<feature type="domain" description="Glycosyltransferase 2-like" evidence="1">
    <location>
        <begin position="16"/>
        <end position="123"/>
    </location>
</feature>
<dbReference type="Gene3D" id="3.90.550.10">
    <property type="entry name" value="Spore Coat Polysaccharide Biosynthesis Protein SpsA, Chain A"/>
    <property type="match status" value="1"/>
</dbReference>
<gene>
    <name evidence="2" type="ordered locus">Tint_2443</name>
</gene>
<dbReference type="HOGENOM" id="CLU_070005_0_0_4"/>
<proteinExistence type="predicted"/>
<dbReference type="PANTHER" id="PTHR22916:SF3">
    <property type="entry name" value="UDP-GLCNAC:BETAGAL BETA-1,3-N-ACETYLGLUCOSAMINYLTRANSFERASE-LIKE PROTEIN 1"/>
    <property type="match status" value="1"/>
</dbReference>
<dbReference type="Pfam" id="PF00535">
    <property type="entry name" value="Glycos_transf_2"/>
    <property type="match status" value="1"/>
</dbReference>
<name>D5X599_THIK1</name>
<sequence length="343" mass="38223">MNATTPPEQSDQPLVSLLLACYEQQDVVERAVQAALAQTYSPLEILISDDASSDDTFARIEHAMRDYRGPHRVLVRRNAQNEGISAHFSRLVTLAQGELLFVAAGDDVSEPQRCERVVAHWLAQHRQPLLIATDLYDLDEHGEIHGVIAHTPLDGFDLDQWCRARPWLVGASHVWAKTLFEHFGPMQAGAHAEDQIMLLRAILIGRASTLHEPLVRWRRGGLSSKQRPANLAAHIARMCRGNQAALVALQQHVADAIRAERAAPVQAALATSLRRARYTATMLCNSSANPALRAVVDACGVPLGYRLRLFGYARLPWMYDFFIRLKHRLRIRRGADAAGRPPK</sequence>
<dbReference type="GO" id="GO:0016758">
    <property type="term" value="F:hexosyltransferase activity"/>
    <property type="evidence" value="ECO:0007669"/>
    <property type="project" value="UniProtKB-ARBA"/>
</dbReference>
<organism evidence="2">
    <name type="scientific">Thiomonas intermedia (strain K12)</name>
    <name type="common">Thiobacillus intermedius</name>
    <dbReference type="NCBI Taxonomy" id="75379"/>
    <lineage>
        <taxon>Bacteria</taxon>
        <taxon>Pseudomonadati</taxon>
        <taxon>Pseudomonadota</taxon>
        <taxon>Betaproteobacteria</taxon>
        <taxon>Burkholderiales</taxon>
        <taxon>Thiomonas</taxon>
    </lineage>
</organism>
<evidence type="ECO:0000259" key="1">
    <source>
        <dbReference type="Pfam" id="PF00535"/>
    </source>
</evidence>
<protein>
    <submittedName>
        <fullName evidence="2">Glycosyl transferase family 2</fullName>
    </submittedName>
</protein>
<dbReference type="AlphaFoldDB" id="D5X599"/>
<dbReference type="KEGG" id="tin:Tint_2443"/>
<dbReference type="PANTHER" id="PTHR22916">
    <property type="entry name" value="GLYCOSYLTRANSFERASE"/>
    <property type="match status" value="1"/>
</dbReference>
<accession>D5X599</accession>